<dbReference type="PIRSF" id="PIRSF035865">
    <property type="entry name" value="UCP035865"/>
    <property type="match status" value="1"/>
</dbReference>
<gene>
    <name evidence="1" type="ORF">GCM10011491_06300</name>
</gene>
<dbReference type="Pfam" id="PF10098">
    <property type="entry name" value="DUF2336"/>
    <property type="match status" value="1"/>
</dbReference>
<dbReference type="RefSeq" id="WP_188821395.1">
    <property type="nucleotide sequence ID" value="NZ_BMHH01000002.1"/>
</dbReference>
<dbReference type="EMBL" id="BMHH01000002">
    <property type="protein sequence ID" value="GGA81709.1"/>
    <property type="molecule type" value="Genomic_DNA"/>
</dbReference>
<dbReference type="InterPro" id="IPR016024">
    <property type="entry name" value="ARM-type_fold"/>
</dbReference>
<reference evidence="1" key="1">
    <citation type="journal article" date="2014" name="Int. J. Syst. Evol. Microbiol.">
        <title>Complete genome sequence of Corynebacterium casei LMG S-19264T (=DSM 44701T), isolated from a smear-ripened cheese.</title>
        <authorList>
            <consortium name="US DOE Joint Genome Institute (JGI-PGF)"/>
            <person name="Walter F."/>
            <person name="Albersmeier A."/>
            <person name="Kalinowski J."/>
            <person name="Ruckert C."/>
        </authorList>
    </citation>
    <scope>NUCLEOTIDE SEQUENCE</scope>
    <source>
        <strain evidence="1">CGMCC 1.15082</strain>
    </source>
</reference>
<name>A0A916WAY6_9HYPH</name>
<organism evidence="1 2">
    <name type="scientific">Brucella endophytica</name>
    <dbReference type="NCBI Taxonomy" id="1963359"/>
    <lineage>
        <taxon>Bacteria</taxon>
        <taxon>Pseudomonadati</taxon>
        <taxon>Pseudomonadota</taxon>
        <taxon>Alphaproteobacteria</taxon>
        <taxon>Hyphomicrobiales</taxon>
        <taxon>Brucellaceae</taxon>
        <taxon>Brucella/Ochrobactrum group</taxon>
        <taxon>Brucella</taxon>
    </lineage>
</organism>
<dbReference type="SUPFAM" id="SSF48371">
    <property type="entry name" value="ARM repeat"/>
    <property type="match status" value="1"/>
</dbReference>
<evidence type="ECO:0000313" key="1">
    <source>
        <dbReference type="EMBL" id="GGA81709.1"/>
    </source>
</evidence>
<dbReference type="AlphaFoldDB" id="A0A916WAY6"/>
<accession>A0A916WAY6</accession>
<evidence type="ECO:0008006" key="3">
    <source>
        <dbReference type="Google" id="ProtNLM"/>
    </source>
</evidence>
<proteinExistence type="predicted"/>
<sequence length="379" mass="40296">MIIRHFLKWMGEASVAQRRAAASALARAYLQSTLPSGERQAAEAALTLLLDDPSPKVRAALAEALSLSRDAPLPIVLALANEQVEISGFILARSPLLRDIDLIDRVAMGDEPAQRLIAMRPEVSFALSAAIAEVAAPAACVDLLRNSTAQIAPSTFRRMAARLGSHADVREALRERAELPADSRHLLAVRIGEALADMPLVTATMGKGRAERVAREACAKVSLDIAGQCPHADHAELVEHLQARGILTTAFIVRTVAHGKIDFFGAVLVSLSGQPGHRVGAILGQGRDAALAALFRSAGLAEGTHRPLISALHAWRKVADGKLIAGPREISQIMLSAAHKDDEPRFSAANSDLEALLRSIHLDAIRETARNQALALAAA</sequence>
<protein>
    <recommendedName>
        <fullName evidence="3">DUF2336 domain-containing protein</fullName>
    </recommendedName>
</protein>
<dbReference type="Proteomes" id="UP000646478">
    <property type="component" value="Unassembled WGS sequence"/>
</dbReference>
<dbReference type="InterPro" id="IPR019285">
    <property type="entry name" value="DUF2336"/>
</dbReference>
<evidence type="ECO:0000313" key="2">
    <source>
        <dbReference type="Proteomes" id="UP000646478"/>
    </source>
</evidence>
<dbReference type="InterPro" id="IPR014598">
    <property type="entry name" value="UCP035865"/>
</dbReference>
<comment type="caution">
    <text evidence="1">The sequence shown here is derived from an EMBL/GenBank/DDBJ whole genome shotgun (WGS) entry which is preliminary data.</text>
</comment>
<keyword evidence="2" id="KW-1185">Reference proteome</keyword>
<reference evidence="1" key="2">
    <citation type="submission" date="2020-09" db="EMBL/GenBank/DDBJ databases">
        <authorList>
            <person name="Sun Q."/>
            <person name="Zhou Y."/>
        </authorList>
    </citation>
    <scope>NUCLEOTIDE SEQUENCE</scope>
    <source>
        <strain evidence="1">CGMCC 1.15082</strain>
    </source>
</reference>